<evidence type="ECO:0000313" key="3">
    <source>
        <dbReference type="Proteomes" id="UP000250928"/>
    </source>
</evidence>
<organism evidence="2 3">
    <name type="scientific">Candidatus Sedimenticola endophacoides</name>
    <dbReference type="NCBI Taxonomy" id="2548426"/>
    <lineage>
        <taxon>Bacteria</taxon>
        <taxon>Pseudomonadati</taxon>
        <taxon>Pseudomonadota</taxon>
        <taxon>Gammaproteobacteria</taxon>
        <taxon>Chromatiales</taxon>
        <taxon>Sedimenticolaceae</taxon>
        <taxon>Sedimenticola</taxon>
    </lineage>
</organism>
<dbReference type="EMBL" id="PQCO01000089">
    <property type="protein sequence ID" value="PUE05268.1"/>
    <property type="molecule type" value="Genomic_DNA"/>
</dbReference>
<dbReference type="GO" id="GO:0003677">
    <property type="term" value="F:DNA binding"/>
    <property type="evidence" value="ECO:0007669"/>
    <property type="project" value="InterPro"/>
</dbReference>
<dbReference type="AlphaFoldDB" id="A0A6N4E8F5"/>
<comment type="caution">
    <text evidence="2">The sequence shown here is derived from an EMBL/GenBank/DDBJ whole genome shotgun (WGS) entry which is preliminary data.</text>
</comment>
<feature type="non-terminal residue" evidence="2">
    <location>
        <position position="1"/>
    </location>
</feature>
<feature type="domain" description="Transposase IS116/IS110/IS902 C-terminal" evidence="1">
    <location>
        <begin position="2"/>
        <end position="53"/>
    </location>
</feature>
<dbReference type="InterPro" id="IPR047650">
    <property type="entry name" value="Transpos_IS110"/>
</dbReference>
<dbReference type="GO" id="GO:0006313">
    <property type="term" value="P:DNA transposition"/>
    <property type="evidence" value="ECO:0007669"/>
    <property type="project" value="InterPro"/>
</dbReference>
<dbReference type="PANTHER" id="PTHR33055">
    <property type="entry name" value="TRANSPOSASE FOR INSERTION SEQUENCE ELEMENT IS1111A"/>
    <property type="match status" value="1"/>
</dbReference>
<protein>
    <submittedName>
        <fullName evidence="2">IS110 family transposase</fullName>
    </submittedName>
</protein>
<dbReference type="InterPro" id="IPR003346">
    <property type="entry name" value="Transposase_20"/>
</dbReference>
<proteinExistence type="predicted"/>
<gene>
    <name evidence="2" type="ORF">C3L24_01515</name>
</gene>
<reference evidence="2 3" key="1">
    <citation type="submission" date="2018-01" db="EMBL/GenBank/DDBJ databases">
        <title>Novel co-symbiosis in the lucinid bivalve Phacoides pectinatus.</title>
        <authorList>
            <person name="Lim S.J."/>
            <person name="Davis B.G."/>
            <person name="Gill D.E."/>
            <person name="Engel A.S."/>
            <person name="Anderson L.C."/>
            <person name="Campbell B.J."/>
        </authorList>
    </citation>
    <scope>NUCLEOTIDE SEQUENCE [LARGE SCALE GENOMIC DNA]</scope>
    <source>
        <strain evidence="2">N3_P5</strain>
    </source>
</reference>
<dbReference type="PANTHER" id="PTHR33055:SF3">
    <property type="entry name" value="PUTATIVE TRANSPOSASE FOR IS117-RELATED"/>
    <property type="match status" value="1"/>
</dbReference>
<dbReference type="Proteomes" id="UP000250928">
    <property type="component" value="Unassembled WGS sequence"/>
</dbReference>
<dbReference type="Pfam" id="PF02371">
    <property type="entry name" value="Transposase_20"/>
    <property type="match status" value="1"/>
</dbReference>
<accession>A0A6N4E8F5</accession>
<name>A0A6N4E8F5_9GAMM</name>
<sequence>KSFKCGRDFAASLGLTPRQHSSGGKDRLLGISKRGDAYLRKLLVHGARAVIRHVGDKEDNLSCWLRAMGMRKHVNVVTVALANKMARMAWAMVAGEESYRAELAAA</sequence>
<dbReference type="GO" id="GO:0004803">
    <property type="term" value="F:transposase activity"/>
    <property type="evidence" value="ECO:0007669"/>
    <property type="project" value="InterPro"/>
</dbReference>
<evidence type="ECO:0000313" key="2">
    <source>
        <dbReference type="EMBL" id="PUE05268.1"/>
    </source>
</evidence>
<evidence type="ECO:0000259" key="1">
    <source>
        <dbReference type="Pfam" id="PF02371"/>
    </source>
</evidence>